<dbReference type="Proteomes" id="UP000002630">
    <property type="component" value="Unassembled WGS sequence"/>
</dbReference>
<evidence type="ECO:0000256" key="6">
    <source>
        <dbReference type="PROSITE-ProRule" id="PRU00472"/>
    </source>
</evidence>
<keyword evidence="4" id="KW-0862">Zinc</keyword>
<evidence type="ECO:0000256" key="1">
    <source>
        <dbReference type="ARBA" id="ARBA00004123"/>
    </source>
</evidence>
<evidence type="ECO:0000256" key="8">
    <source>
        <dbReference type="SAM" id="MobiDB-lite"/>
    </source>
</evidence>
<dbReference type="InterPro" id="IPR036575">
    <property type="entry name" value="TFIIS_cen_dom_sf"/>
</dbReference>
<evidence type="ECO:0000256" key="2">
    <source>
        <dbReference type="ARBA" id="ARBA00022723"/>
    </source>
</evidence>
<evidence type="ECO:0000256" key="5">
    <source>
        <dbReference type="ARBA" id="ARBA00023242"/>
    </source>
</evidence>
<dbReference type="AlphaFoldDB" id="D7FZL7"/>
<dbReference type="SMART" id="SM00440">
    <property type="entry name" value="ZnF_C2C2"/>
    <property type="match status" value="1"/>
</dbReference>
<feature type="compositionally biased region" description="Polar residues" evidence="8">
    <location>
        <begin position="158"/>
        <end position="180"/>
    </location>
</feature>
<reference evidence="12 13" key="1">
    <citation type="journal article" date="2010" name="Nature">
        <title>The Ectocarpus genome and the independent evolution of multicellularity in brown algae.</title>
        <authorList>
            <person name="Cock J.M."/>
            <person name="Sterck L."/>
            <person name="Rouze P."/>
            <person name="Scornet D."/>
            <person name="Allen A.E."/>
            <person name="Amoutzias G."/>
            <person name="Anthouard V."/>
            <person name="Artiguenave F."/>
            <person name="Aury J.M."/>
            <person name="Badger J.H."/>
            <person name="Beszteri B."/>
            <person name="Billiau K."/>
            <person name="Bonnet E."/>
            <person name="Bothwell J.H."/>
            <person name="Bowler C."/>
            <person name="Boyen C."/>
            <person name="Brownlee C."/>
            <person name="Carrano C.J."/>
            <person name="Charrier B."/>
            <person name="Cho G.Y."/>
            <person name="Coelho S.M."/>
            <person name="Collen J."/>
            <person name="Corre E."/>
            <person name="Da Silva C."/>
            <person name="Delage L."/>
            <person name="Delaroque N."/>
            <person name="Dittami S.M."/>
            <person name="Doulbeau S."/>
            <person name="Elias M."/>
            <person name="Farnham G."/>
            <person name="Gachon C.M."/>
            <person name="Gschloessl B."/>
            <person name="Heesch S."/>
            <person name="Jabbari K."/>
            <person name="Jubin C."/>
            <person name="Kawai H."/>
            <person name="Kimura K."/>
            <person name="Kloareg B."/>
            <person name="Kupper F.C."/>
            <person name="Lang D."/>
            <person name="Le Bail A."/>
            <person name="Leblanc C."/>
            <person name="Lerouge P."/>
            <person name="Lohr M."/>
            <person name="Lopez P.J."/>
            <person name="Martens C."/>
            <person name="Maumus F."/>
            <person name="Michel G."/>
            <person name="Miranda-Saavedra D."/>
            <person name="Morales J."/>
            <person name="Moreau H."/>
            <person name="Motomura T."/>
            <person name="Nagasato C."/>
            <person name="Napoli C.A."/>
            <person name="Nelson D.R."/>
            <person name="Nyvall-Collen P."/>
            <person name="Peters A.F."/>
            <person name="Pommier C."/>
            <person name="Potin P."/>
            <person name="Poulain J."/>
            <person name="Quesneville H."/>
            <person name="Read B."/>
            <person name="Rensing S.A."/>
            <person name="Ritter A."/>
            <person name="Rousvoal S."/>
            <person name="Samanta M."/>
            <person name="Samson G."/>
            <person name="Schroeder D.C."/>
            <person name="Segurens B."/>
            <person name="Strittmatter M."/>
            <person name="Tonon T."/>
            <person name="Tregear J.W."/>
            <person name="Valentin K."/>
            <person name="von Dassow P."/>
            <person name="Yamagishi T."/>
            <person name="Van de Peer Y."/>
            <person name="Wincker P."/>
        </authorList>
    </citation>
    <scope>NUCLEOTIDE SEQUENCE [LARGE SCALE GENOMIC DNA]</scope>
    <source>
        <strain evidence="13">Ec32 / CCAP1310/4</strain>
    </source>
</reference>
<dbReference type="GO" id="GO:0008270">
    <property type="term" value="F:zinc ion binding"/>
    <property type="evidence" value="ECO:0007669"/>
    <property type="project" value="UniProtKB-KW"/>
</dbReference>
<feature type="region of interest" description="Disordered" evidence="8">
    <location>
        <begin position="81"/>
        <end position="132"/>
    </location>
</feature>
<feature type="domain" description="TFIIS central" evidence="11">
    <location>
        <begin position="199"/>
        <end position="314"/>
    </location>
</feature>
<dbReference type="eggNOG" id="KOG1105">
    <property type="taxonomic scope" value="Eukaryota"/>
</dbReference>
<dbReference type="InterPro" id="IPR003618">
    <property type="entry name" value="TFIIS_cen_dom"/>
</dbReference>
<protein>
    <submittedName>
        <fullName evidence="12">Uncharacterized protein</fullName>
    </submittedName>
</protein>
<dbReference type="SMART" id="SM00509">
    <property type="entry name" value="TFS2N"/>
    <property type="match status" value="1"/>
</dbReference>
<dbReference type="InterPro" id="IPR001222">
    <property type="entry name" value="Znf_TFIIS"/>
</dbReference>
<evidence type="ECO:0000259" key="10">
    <source>
        <dbReference type="PROSITE" id="PS51319"/>
    </source>
</evidence>
<evidence type="ECO:0000313" key="12">
    <source>
        <dbReference type="EMBL" id="CBJ32824.1"/>
    </source>
</evidence>
<organism evidence="12 13">
    <name type="scientific">Ectocarpus siliculosus</name>
    <name type="common">Brown alga</name>
    <name type="synonym">Conferva siliculosa</name>
    <dbReference type="NCBI Taxonomy" id="2880"/>
    <lineage>
        <taxon>Eukaryota</taxon>
        <taxon>Sar</taxon>
        <taxon>Stramenopiles</taxon>
        <taxon>Ochrophyta</taxon>
        <taxon>PX clade</taxon>
        <taxon>Phaeophyceae</taxon>
        <taxon>Ectocarpales</taxon>
        <taxon>Ectocarpaceae</taxon>
        <taxon>Ectocarpus</taxon>
    </lineage>
</organism>
<keyword evidence="5 7" id="KW-0539">Nucleus</keyword>
<evidence type="ECO:0000259" key="9">
    <source>
        <dbReference type="PROSITE" id="PS51133"/>
    </source>
</evidence>
<dbReference type="PANTHER" id="PTHR11477">
    <property type="entry name" value="TRANSCRIPTION FACTOR S-II ZINC FINGER DOMAIN-CONTAINING PROTEIN"/>
    <property type="match status" value="1"/>
</dbReference>
<gene>
    <name evidence="12" type="ORF">Esi_0378_0010</name>
</gene>
<dbReference type="Gene3D" id="1.10.472.30">
    <property type="entry name" value="Transcription elongation factor S-II, central domain"/>
    <property type="match status" value="1"/>
</dbReference>
<dbReference type="InterPro" id="IPR035100">
    <property type="entry name" value="TF_IIS-typ"/>
</dbReference>
<dbReference type="Pfam" id="PF01096">
    <property type="entry name" value="Zn_ribbon_TFIIS"/>
    <property type="match status" value="1"/>
</dbReference>
<dbReference type="STRING" id="2880.D7FZL7"/>
<dbReference type="SUPFAM" id="SSF47676">
    <property type="entry name" value="Conserved domain common to transcription factors TFIIS, elongin A, CRSP70"/>
    <property type="match status" value="1"/>
</dbReference>
<dbReference type="InterPro" id="IPR017923">
    <property type="entry name" value="TFIIS_N"/>
</dbReference>
<feature type="domain" description="TFIIS-type" evidence="9">
    <location>
        <begin position="329"/>
        <end position="369"/>
    </location>
</feature>
<dbReference type="CDD" id="cd13749">
    <property type="entry name" value="Zn-ribbon_TFIIS"/>
    <property type="match status" value="1"/>
</dbReference>
<dbReference type="InterPro" id="IPR003617">
    <property type="entry name" value="TFIIS/CRSP70_N_sub"/>
</dbReference>
<dbReference type="OrthoDB" id="44867at2759"/>
<dbReference type="PROSITE" id="PS51133">
    <property type="entry name" value="ZF_TFIIS_2"/>
    <property type="match status" value="1"/>
</dbReference>
<dbReference type="CDD" id="cd00183">
    <property type="entry name" value="TFIIS_I"/>
    <property type="match status" value="1"/>
</dbReference>
<sequence>MDASAETAVLRRQLEKAVSAEDVERIADVLGSLGKVEVTLAVLQESKVGATVSKLKKHADEEVSKSAKALVKKWKRVAEASGVQGAPAAAAGAAGKTGKSPPGSAGKGSGASKQEVPSPSGGGGAGPSSGTNKAAAAAAAAGGATAATSPLKGAVGKTATSSTSEAVPLSRQTSGSSTSELCTTLEVDSILSDDEPAPLRLKMRRKMFDTLLLGSSEDERIPTARVAKGVECAMNENNPYLSKKASYLDKARQLVFNLKKNDQLRQDVREGLVEPQRLVAMTSTELMAKDKREAMDKAVSERTEARMLDWYDKNEDKINKQCGIKETDGMFECGRCKSTKTTYTQKQTRSADEPMTTFVTCSNCKNRWKFC</sequence>
<dbReference type="SMART" id="SM00510">
    <property type="entry name" value="TFS2M"/>
    <property type="match status" value="1"/>
</dbReference>
<dbReference type="PANTHER" id="PTHR11477:SF0">
    <property type="entry name" value="IP08861P-RELATED"/>
    <property type="match status" value="1"/>
</dbReference>
<dbReference type="InParanoid" id="D7FZL7"/>
<keyword evidence="13" id="KW-1185">Reference proteome</keyword>
<dbReference type="EMBL" id="FN649760">
    <property type="protein sequence ID" value="CBJ32824.1"/>
    <property type="molecule type" value="Genomic_DNA"/>
</dbReference>
<dbReference type="InterPro" id="IPR035441">
    <property type="entry name" value="TFIIS/LEDGF_dom_sf"/>
</dbReference>
<dbReference type="GO" id="GO:0003676">
    <property type="term" value="F:nucleic acid binding"/>
    <property type="evidence" value="ECO:0007669"/>
    <property type="project" value="InterPro"/>
</dbReference>
<dbReference type="GO" id="GO:0006351">
    <property type="term" value="P:DNA-templated transcription"/>
    <property type="evidence" value="ECO:0007669"/>
    <property type="project" value="InterPro"/>
</dbReference>
<dbReference type="Gene3D" id="2.20.25.10">
    <property type="match status" value="1"/>
</dbReference>
<dbReference type="Gene3D" id="1.20.930.10">
    <property type="entry name" value="Conserved domain common to transcription factors TFIIS, elongin A, CRSP70"/>
    <property type="match status" value="1"/>
</dbReference>
<dbReference type="PROSITE" id="PS51319">
    <property type="entry name" value="TFIIS_N"/>
    <property type="match status" value="1"/>
</dbReference>
<evidence type="ECO:0000256" key="7">
    <source>
        <dbReference type="PROSITE-ProRule" id="PRU00649"/>
    </source>
</evidence>
<feature type="domain" description="TFIIS N-terminal" evidence="10">
    <location>
        <begin position="1"/>
        <end position="81"/>
    </location>
</feature>
<evidence type="ECO:0000259" key="11">
    <source>
        <dbReference type="PROSITE" id="PS51321"/>
    </source>
</evidence>
<comment type="subcellular location">
    <subcellularLocation>
        <location evidence="1 7">Nucleus</location>
    </subcellularLocation>
</comment>
<feature type="region of interest" description="Disordered" evidence="8">
    <location>
        <begin position="145"/>
        <end position="180"/>
    </location>
</feature>
<dbReference type="Pfam" id="PF08711">
    <property type="entry name" value="Med26"/>
    <property type="match status" value="1"/>
</dbReference>
<dbReference type="PROSITE" id="PS51321">
    <property type="entry name" value="TFIIS_CENTRAL"/>
    <property type="match status" value="1"/>
</dbReference>
<evidence type="ECO:0000256" key="3">
    <source>
        <dbReference type="ARBA" id="ARBA00022771"/>
    </source>
</evidence>
<keyword evidence="3 6" id="KW-0863">Zinc-finger</keyword>
<dbReference type="GO" id="GO:0005634">
    <property type="term" value="C:nucleus"/>
    <property type="evidence" value="ECO:0007669"/>
    <property type="project" value="UniProtKB-SubCell"/>
</dbReference>
<dbReference type="SUPFAM" id="SSF57783">
    <property type="entry name" value="Zinc beta-ribbon"/>
    <property type="match status" value="1"/>
</dbReference>
<dbReference type="Pfam" id="PF07500">
    <property type="entry name" value="TFIIS_M"/>
    <property type="match status" value="1"/>
</dbReference>
<feature type="compositionally biased region" description="Low complexity" evidence="8">
    <location>
        <begin position="81"/>
        <end position="119"/>
    </location>
</feature>
<evidence type="ECO:0000313" key="13">
    <source>
        <dbReference type="Proteomes" id="UP000002630"/>
    </source>
</evidence>
<dbReference type="PIRSF" id="PIRSF006704">
    <property type="entry name" value="TF_IIS"/>
    <property type="match status" value="1"/>
</dbReference>
<evidence type="ECO:0000256" key="4">
    <source>
        <dbReference type="ARBA" id="ARBA00022833"/>
    </source>
</evidence>
<proteinExistence type="predicted"/>
<name>D7FZL7_ECTSI</name>
<keyword evidence="2" id="KW-0479">Metal-binding</keyword>
<dbReference type="SUPFAM" id="SSF46942">
    <property type="entry name" value="Elongation factor TFIIS domain 2"/>
    <property type="match status" value="1"/>
</dbReference>
<accession>D7FZL7</accession>